<feature type="binding site" evidence="9">
    <location>
        <position position="267"/>
    </location>
    <ligand>
        <name>ATP</name>
        <dbReference type="ChEBI" id="CHEBI:30616"/>
    </ligand>
</feature>
<dbReference type="NCBIfam" id="TIGR00342">
    <property type="entry name" value="tRNA uracil 4-sulfurtransferase ThiI"/>
    <property type="match status" value="1"/>
</dbReference>
<dbReference type="RefSeq" id="WP_118799011.1">
    <property type="nucleotide sequence ID" value="NZ_JAOQKJ010000005.1"/>
</dbReference>
<feature type="binding site" evidence="9">
    <location>
        <begin position="210"/>
        <end position="211"/>
    </location>
    <ligand>
        <name>ATP</name>
        <dbReference type="ChEBI" id="CHEBI:30616"/>
    </ligand>
</feature>
<dbReference type="InterPro" id="IPR003720">
    <property type="entry name" value="tRNA_STrfase"/>
</dbReference>
<keyword evidence="4 9" id="KW-0808">Transferase</keyword>
<keyword evidence="8 9" id="KW-0784">Thiamine biosynthesis</keyword>
<dbReference type="SUPFAM" id="SSF52402">
    <property type="entry name" value="Adenine nucleotide alpha hydrolases-like"/>
    <property type="match status" value="1"/>
</dbReference>
<comment type="caution">
    <text evidence="12">The sequence shown here is derived from an EMBL/GenBank/DDBJ whole genome shotgun (WGS) entry which is preliminary data.</text>
</comment>
<evidence type="ECO:0000313" key="13">
    <source>
        <dbReference type="Proteomes" id="UP001652432"/>
    </source>
</evidence>
<evidence type="ECO:0000259" key="11">
    <source>
        <dbReference type="PROSITE" id="PS51165"/>
    </source>
</evidence>
<dbReference type="InterPro" id="IPR004114">
    <property type="entry name" value="THUMP_dom"/>
</dbReference>
<dbReference type="InterPro" id="IPR020536">
    <property type="entry name" value="ThiI_AANH"/>
</dbReference>
<keyword evidence="7 9" id="KW-0694">RNA-binding</keyword>
<name>A0ABT2T3Q2_9FIRM</name>
<evidence type="ECO:0000256" key="2">
    <source>
        <dbReference type="ARBA" id="ARBA00022490"/>
    </source>
</evidence>
<feature type="binding site" evidence="9">
    <location>
        <begin position="185"/>
        <end position="186"/>
    </location>
    <ligand>
        <name>ATP</name>
        <dbReference type="ChEBI" id="CHEBI:30616"/>
    </ligand>
</feature>
<dbReference type="InterPro" id="IPR054173">
    <property type="entry name" value="ThiI_fer"/>
</dbReference>
<protein>
    <recommendedName>
        <fullName evidence="9">Probable tRNA sulfurtransferase</fullName>
        <ecNumber evidence="9">2.8.1.4</ecNumber>
    </recommendedName>
    <alternativeName>
        <fullName evidence="9">Sulfur carrier protein ThiS sulfurtransferase</fullName>
    </alternativeName>
    <alternativeName>
        <fullName evidence="9">Thiamine biosynthesis protein ThiI</fullName>
    </alternativeName>
    <alternativeName>
        <fullName evidence="9">tRNA 4-thiouridine synthase</fullName>
    </alternativeName>
</protein>
<evidence type="ECO:0000256" key="7">
    <source>
        <dbReference type="ARBA" id="ARBA00022884"/>
    </source>
</evidence>
<dbReference type="Gene3D" id="3.30.2130.30">
    <property type="match status" value="1"/>
</dbReference>
<dbReference type="InterPro" id="IPR049962">
    <property type="entry name" value="THUMP_ThiI"/>
</dbReference>
<organism evidence="12 13">
    <name type="scientific">Suilimivivens aceti</name>
    <dbReference type="NCBI Taxonomy" id="2981774"/>
    <lineage>
        <taxon>Bacteria</taxon>
        <taxon>Bacillati</taxon>
        <taxon>Bacillota</taxon>
        <taxon>Clostridia</taxon>
        <taxon>Lachnospirales</taxon>
        <taxon>Lachnospiraceae</taxon>
        <taxon>Suilimivivens</taxon>
    </lineage>
</organism>
<evidence type="ECO:0000313" key="12">
    <source>
        <dbReference type="EMBL" id="MCU6744414.1"/>
    </source>
</evidence>
<dbReference type="PANTHER" id="PTHR43209:SF1">
    <property type="entry name" value="TRNA SULFURTRANSFERASE"/>
    <property type="match status" value="1"/>
</dbReference>
<evidence type="ECO:0000256" key="5">
    <source>
        <dbReference type="ARBA" id="ARBA00022741"/>
    </source>
</evidence>
<feature type="binding site" evidence="9">
    <location>
        <position position="289"/>
    </location>
    <ligand>
        <name>ATP</name>
        <dbReference type="ChEBI" id="CHEBI:30616"/>
    </ligand>
</feature>
<dbReference type="SUPFAM" id="SSF143437">
    <property type="entry name" value="THUMP domain-like"/>
    <property type="match status" value="1"/>
</dbReference>
<gene>
    <name evidence="9 12" type="primary">thiI</name>
    <name evidence="12" type="ORF">OCV77_07880</name>
</gene>
<dbReference type="EMBL" id="JAOQKJ010000005">
    <property type="protein sequence ID" value="MCU6744414.1"/>
    <property type="molecule type" value="Genomic_DNA"/>
</dbReference>
<dbReference type="Pfam" id="PF02926">
    <property type="entry name" value="THUMP"/>
    <property type="match status" value="1"/>
</dbReference>
<feature type="domain" description="THUMP" evidence="11">
    <location>
        <begin position="61"/>
        <end position="169"/>
    </location>
</feature>
<dbReference type="EC" id="2.8.1.4" evidence="9"/>
<keyword evidence="5 9" id="KW-0547">Nucleotide-binding</keyword>
<accession>A0ABT2T3Q2</accession>
<dbReference type="PROSITE" id="PS51165">
    <property type="entry name" value="THUMP"/>
    <property type="match status" value="1"/>
</dbReference>
<dbReference type="InterPro" id="IPR049961">
    <property type="entry name" value="ThiI_N"/>
</dbReference>
<comment type="function">
    <text evidence="9">Catalyzes the ATP-dependent transfer of a sulfur to tRNA to produce 4-thiouridine in position 8 of tRNAs, which functions as a near-UV photosensor. Also catalyzes the transfer of sulfur to the sulfur carrier protein ThiS, forming ThiS-thiocarboxylate. This is a step in the synthesis of thiazole, in the thiamine biosynthesis pathway. The sulfur is donated as persulfide by IscS.</text>
</comment>
<feature type="coiled-coil region" evidence="10">
    <location>
        <begin position="361"/>
        <end position="388"/>
    </location>
</feature>
<feature type="binding site" evidence="9">
    <location>
        <position position="298"/>
    </location>
    <ligand>
        <name>ATP</name>
        <dbReference type="ChEBI" id="CHEBI:30616"/>
    </ligand>
</feature>
<dbReference type="SMART" id="SM00981">
    <property type="entry name" value="THUMP"/>
    <property type="match status" value="1"/>
</dbReference>
<dbReference type="InterPro" id="IPR050102">
    <property type="entry name" value="tRNA_sulfurtransferase_ThiI"/>
</dbReference>
<dbReference type="CDD" id="cd01712">
    <property type="entry name" value="PPase_ThiI"/>
    <property type="match status" value="1"/>
</dbReference>
<keyword evidence="3 9" id="KW-0820">tRNA-binding</keyword>
<dbReference type="Proteomes" id="UP001652432">
    <property type="component" value="Unassembled WGS sequence"/>
</dbReference>
<comment type="catalytic activity">
    <reaction evidence="9">
        <text>[ThiS sulfur-carrier protein]-C-terminal Gly-Gly-AMP + S-sulfanyl-L-cysteinyl-[cysteine desulfurase] + AH2 = [ThiS sulfur-carrier protein]-C-terminal-Gly-aminoethanethioate + L-cysteinyl-[cysteine desulfurase] + A + AMP + 2 H(+)</text>
        <dbReference type="Rhea" id="RHEA:43340"/>
        <dbReference type="Rhea" id="RHEA-COMP:12157"/>
        <dbReference type="Rhea" id="RHEA-COMP:12158"/>
        <dbReference type="Rhea" id="RHEA-COMP:12910"/>
        <dbReference type="Rhea" id="RHEA-COMP:19908"/>
        <dbReference type="ChEBI" id="CHEBI:13193"/>
        <dbReference type="ChEBI" id="CHEBI:15378"/>
        <dbReference type="ChEBI" id="CHEBI:17499"/>
        <dbReference type="ChEBI" id="CHEBI:29950"/>
        <dbReference type="ChEBI" id="CHEBI:61963"/>
        <dbReference type="ChEBI" id="CHEBI:90618"/>
        <dbReference type="ChEBI" id="CHEBI:232372"/>
        <dbReference type="ChEBI" id="CHEBI:456215"/>
    </reaction>
</comment>
<comment type="subcellular location">
    <subcellularLocation>
        <location evidence="1 9">Cytoplasm</location>
    </subcellularLocation>
</comment>
<dbReference type="HAMAP" id="MF_00021">
    <property type="entry name" value="ThiI"/>
    <property type="match status" value="1"/>
</dbReference>
<keyword evidence="13" id="KW-1185">Reference proteome</keyword>
<evidence type="ECO:0000256" key="3">
    <source>
        <dbReference type="ARBA" id="ARBA00022555"/>
    </source>
</evidence>
<evidence type="ECO:0000256" key="6">
    <source>
        <dbReference type="ARBA" id="ARBA00022840"/>
    </source>
</evidence>
<dbReference type="PANTHER" id="PTHR43209">
    <property type="entry name" value="TRNA SULFURTRANSFERASE"/>
    <property type="match status" value="1"/>
</dbReference>
<dbReference type="Gene3D" id="3.40.50.620">
    <property type="entry name" value="HUPs"/>
    <property type="match status" value="1"/>
</dbReference>
<evidence type="ECO:0000256" key="4">
    <source>
        <dbReference type="ARBA" id="ARBA00022679"/>
    </source>
</evidence>
<sequence length="394" mass="44562">MFTAFLIKYAEIGVKGKNRYLFEEALVKQIRYALKRCEGEFSVTRTPGRIYVEAASDFDYDETIDNLKTVFGISGICPMVHVEDEGFEKLGEAVVKYMDDVYPDKHFSFKVQARRARKNYPLNSMELNVELGAVILDAFPELTVDVHKPDVMLNVEIREKIYLYSEVIPGPGGMPVGSNGKAMLLLSGGIDSPVAGYMIAKRGVKIDAVYFHAPPYTSDRAKQKVVDLARQVSRYAGPIYLHVINFTDIQLYIYEKCPHDELTIIMRRYMMKIAEQIARETECLALITGESIGQVASQTVQSLGVTNEVCTLPVFRPLIGFDKMEIVDVSEKIGTYETSILPYEDCCTIFVAKHPVTKPNLNIIKRHEQNLEEKIDELMKTALETDEVIIVKEE</sequence>
<dbReference type="Pfam" id="PF22025">
    <property type="entry name" value="ThiI_fer"/>
    <property type="match status" value="1"/>
</dbReference>
<keyword evidence="2 9" id="KW-0963">Cytoplasm</keyword>
<comment type="similarity">
    <text evidence="9">Belongs to the ThiI family.</text>
</comment>
<proteinExistence type="inferred from homology"/>
<comment type="pathway">
    <text evidence="9">Cofactor biosynthesis; thiamine diphosphate biosynthesis.</text>
</comment>
<keyword evidence="6 9" id="KW-0067">ATP-binding</keyword>
<comment type="catalytic activity">
    <reaction evidence="9">
        <text>[ThiI sulfur-carrier protein]-S-sulfanyl-L-cysteine + a uridine in tRNA + 2 reduced [2Fe-2S]-[ferredoxin] + ATP + H(+) = [ThiI sulfur-carrier protein]-L-cysteine + a 4-thiouridine in tRNA + 2 oxidized [2Fe-2S]-[ferredoxin] + AMP + diphosphate</text>
        <dbReference type="Rhea" id="RHEA:24176"/>
        <dbReference type="Rhea" id="RHEA-COMP:10000"/>
        <dbReference type="Rhea" id="RHEA-COMP:10001"/>
        <dbReference type="Rhea" id="RHEA-COMP:13337"/>
        <dbReference type="Rhea" id="RHEA-COMP:13338"/>
        <dbReference type="Rhea" id="RHEA-COMP:13339"/>
        <dbReference type="Rhea" id="RHEA-COMP:13340"/>
        <dbReference type="ChEBI" id="CHEBI:15378"/>
        <dbReference type="ChEBI" id="CHEBI:29950"/>
        <dbReference type="ChEBI" id="CHEBI:30616"/>
        <dbReference type="ChEBI" id="CHEBI:33019"/>
        <dbReference type="ChEBI" id="CHEBI:33737"/>
        <dbReference type="ChEBI" id="CHEBI:33738"/>
        <dbReference type="ChEBI" id="CHEBI:61963"/>
        <dbReference type="ChEBI" id="CHEBI:65315"/>
        <dbReference type="ChEBI" id="CHEBI:136798"/>
        <dbReference type="ChEBI" id="CHEBI:456215"/>
        <dbReference type="EC" id="2.8.1.4"/>
    </reaction>
</comment>
<dbReference type="GO" id="GO:0140741">
    <property type="term" value="F:tRNA-uracil-4 sulfurtransferase activity"/>
    <property type="evidence" value="ECO:0007669"/>
    <property type="project" value="UniProtKB-EC"/>
</dbReference>
<evidence type="ECO:0000256" key="1">
    <source>
        <dbReference type="ARBA" id="ARBA00004496"/>
    </source>
</evidence>
<reference evidence="12 13" key="1">
    <citation type="journal article" date="2021" name="ISME Commun">
        <title>Automated analysis of genomic sequences facilitates high-throughput and comprehensive description of bacteria.</title>
        <authorList>
            <person name="Hitch T.C.A."/>
        </authorList>
    </citation>
    <scope>NUCLEOTIDE SEQUENCE [LARGE SCALE GENOMIC DNA]</scope>
    <source>
        <strain evidence="12 13">Sanger_18</strain>
    </source>
</reference>
<keyword evidence="10" id="KW-0175">Coiled coil</keyword>
<evidence type="ECO:0000256" key="8">
    <source>
        <dbReference type="ARBA" id="ARBA00022977"/>
    </source>
</evidence>
<dbReference type="InterPro" id="IPR014729">
    <property type="entry name" value="Rossmann-like_a/b/a_fold"/>
</dbReference>
<evidence type="ECO:0000256" key="10">
    <source>
        <dbReference type="SAM" id="Coils"/>
    </source>
</evidence>
<dbReference type="Pfam" id="PF02568">
    <property type="entry name" value="ThiI"/>
    <property type="match status" value="1"/>
</dbReference>
<evidence type="ECO:0000256" key="9">
    <source>
        <dbReference type="HAMAP-Rule" id="MF_00021"/>
    </source>
</evidence>
<dbReference type="CDD" id="cd11716">
    <property type="entry name" value="THUMP_ThiI"/>
    <property type="match status" value="1"/>
</dbReference>